<dbReference type="EMBL" id="NIOF01000001">
    <property type="protein sequence ID" value="OWQ92962.1"/>
    <property type="molecule type" value="Genomic_DNA"/>
</dbReference>
<accession>A0A246JK36</accession>
<comment type="caution">
    <text evidence="1">The sequence shown here is derived from an EMBL/GenBank/DDBJ whole genome shotgun (WGS) entry which is preliminary data.</text>
</comment>
<sequence length="72" mass="7172">MPNACDDAPAAGRVDIRVVVRFSILVGVGLTAAPPASRPSRNAAVTGTAGVGGRGIEEIEGIAVVDMAGSRK</sequence>
<protein>
    <submittedName>
        <fullName evidence="1">Uncharacterized protein</fullName>
    </submittedName>
</protein>
<dbReference type="Proteomes" id="UP000197468">
    <property type="component" value="Unassembled WGS sequence"/>
</dbReference>
<gene>
    <name evidence="1" type="ORF">CDN99_00155</name>
</gene>
<organism evidence="1 2">
    <name type="scientific">Roseateles aquatilis</name>
    <dbReference type="NCBI Taxonomy" id="431061"/>
    <lineage>
        <taxon>Bacteria</taxon>
        <taxon>Pseudomonadati</taxon>
        <taxon>Pseudomonadota</taxon>
        <taxon>Betaproteobacteria</taxon>
        <taxon>Burkholderiales</taxon>
        <taxon>Sphaerotilaceae</taxon>
        <taxon>Roseateles</taxon>
    </lineage>
</organism>
<dbReference type="AlphaFoldDB" id="A0A246JK36"/>
<proteinExistence type="predicted"/>
<reference evidence="1 2" key="1">
    <citation type="journal article" date="2008" name="Int. J. Syst. Evol. Microbiol.">
        <title>Description of Roseateles aquatilis sp. nov. and Roseateles terrae sp. nov., in the class Betaproteobacteria, and emended description of the genus Roseateles.</title>
        <authorList>
            <person name="Gomila M."/>
            <person name="Bowien B."/>
            <person name="Falsen E."/>
            <person name="Moore E.R."/>
            <person name="Lalucat J."/>
        </authorList>
    </citation>
    <scope>NUCLEOTIDE SEQUENCE [LARGE SCALE GENOMIC DNA]</scope>
    <source>
        <strain evidence="1 2">CCUG 48205</strain>
    </source>
</reference>
<evidence type="ECO:0000313" key="1">
    <source>
        <dbReference type="EMBL" id="OWQ92962.1"/>
    </source>
</evidence>
<keyword evidence="2" id="KW-1185">Reference proteome</keyword>
<name>A0A246JK36_9BURK</name>
<evidence type="ECO:0000313" key="2">
    <source>
        <dbReference type="Proteomes" id="UP000197468"/>
    </source>
</evidence>